<dbReference type="Gene3D" id="2.60.40.1120">
    <property type="entry name" value="Carboxypeptidase-like, regulatory domain"/>
    <property type="match status" value="1"/>
</dbReference>
<dbReference type="Proteomes" id="UP000253410">
    <property type="component" value="Unassembled WGS sequence"/>
</dbReference>
<keyword evidence="1" id="KW-0732">Signal</keyword>
<comment type="caution">
    <text evidence="2">The sequence shown here is derived from an EMBL/GenBank/DDBJ whole genome shotgun (WGS) entry which is preliminary data.</text>
</comment>
<protein>
    <recommendedName>
        <fullName evidence="4">Carboxypeptidase regulatory-like domain-containing protein</fullName>
    </recommendedName>
</protein>
<evidence type="ECO:0000256" key="1">
    <source>
        <dbReference type="SAM" id="SignalP"/>
    </source>
</evidence>
<dbReference type="PROSITE" id="PS51257">
    <property type="entry name" value="PROKAR_LIPOPROTEIN"/>
    <property type="match status" value="1"/>
</dbReference>
<evidence type="ECO:0000313" key="2">
    <source>
        <dbReference type="EMBL" id="RBL93550.1"/>
    </source>
</evidence>
<dbReference type="SUPFAM" id="SSF49464">
    <property type="entry name" value="Carboxypeptidase regulatory domain-like"/>
    <property type="match status" value="1"/>
</dbReference>
<name>A0A365Y4W9_9BACT</name>
<dbReference type="EMBL" id="QFFJ01000001">
    <property type="protein sequence ID" value="RBL93550.1"/>
    <property type="molecule type" value="Genomic_DNA"/>
</dbReference>
<proteinExistence type="predicted"/>
<evidence type="ECO:0008006" key="4">
    <source>
        <dbReference type="Google" id="ProtNLM"/>
    </source>
</evidence>
<gene>
    <name evidence="2" type="ORF">DF182_13650</name>
</gene>
<reference evidence="2 3" key="1">
    <citation type="submission" date="2018-05" db="EMBL/GenBank/DDBJ databases">
        <title>Chitinophaga sp. K3CV102501T nov., isolated from isolated from a monsoon evergreen broad-leaved forest soil.</title>
        <authorList>
            <person name="Lv Y."/>
        </authorList>
    </citation>
    <scope>NUCLEOTIDE SEQUENCE [LARGE SCALE GENOMIC DNA]</scope>
    <source>
        <strain evidence="2 3">GDMCC 1.1325</strain>
    </source>
</reference>
<accession>A0A365Y4W9</accession>
<dbReference type="RefSeq" id="WP_147243434.1">
    <property type="nucleotide sequence ID" value="NZ_QFFJ01000001.1"/>
</dbReference>
<dbReference type="InterPro" id="IPR008969">
    <property type="entry name" value="CarboxyPept-like_regulatory"/>
</dbReference>
<sequence>MKKTILWLLACCMLSLAACDKTMVTVDNPPETTTPVNPGTTPLPDKQVKAGLQGIITDENNDPLTGARVQCGDQSAVTDQYGAFRFPELDLREAAAVVTVQKNGYFNGVRTFRVTGTGREQFVQIQLLPKTAAGSFDATTGGNVSASNAQFIFVPNQVLDASNKPYKGKATLNYAFINPERTDFFDIMPGDLRAVNDKNEVVALQSFGMMALELQGENGEKLHLDGSNSVTFRMVIPATLRNSAPANIPLWHFNETTGLWQQEGSAEKLGDSYVGTVKHFSFWNCDAQFPIVNFKASFKDDKNNPLANTAIVITRTNGSSTYGNTDGNGEVSGAVPAGEQVTISIRNQCGQTIFSKKAGPWTVDVNAGTYTVTLDPVNAISVSGKVSNCTGAVVNKGVVNIQVEGVHYTAVIQNGSYATSIVRCQPGAVNMVLNAVDETANKMSTITVQVSPGQYTQDLQACDAIQASTVSILLEGQTLSFSSPADSIALYNGSRDTLVNYSAAASHKTANSDYISWNMSSIQVGTQTSKYININVGRKKYYQQSMTVNITRTGVPGEYLEGTLSGNITRAIDSAAVPISGSFKLRIE</sequence>
<evidence type="ECO:0000313" key="3">
    <source>
        <dbReference type="Proteomes" id="UP000253410"/>
    </source>
</evidence>
<organism evidence="2 3">
    <name type="scientific">Chitinophaga flava</name>
    <dbReference type="NCBI Taxonomy" id="2259036"/>
    <lineage>
        <taxon>Bacteria</taxon>
        <taxon>Pseudomonadati</taxon>
        <taxon>Bacteroidota</taxon>
        <taxon>Chitinophagia</taxon>
        <taxon>Chitinophagales</taxon>
        <taxon>Chitinophagaceae</taxon>
        <taxon>Chitinophaga</taxon>
    </lineage>
</organism>
<keyword evidence="3" id="KW-1185">Reference proteome</keyword>
<dbReference type="OrthoDB" id="973965at2"/>
<feature type="signal peptide" evidence="1">
    <location>
        <begin position="1"/>
        <end position="17"/>
    </location>
</feature>
<dbReference type="AlphaFoldDB" id="A0A365Y4W9"/>
<feature type="chain" id="PRO_5016976902" description="Carboxypeptidase regulatory-like domain-containing protein" evidence="1">
    <location>
        <begin position="18"/>
        <end position="588"/>
    </location>
</feature>